<gene>
    <name evidence="1" type="ORF">RLT85_01300</name>
</gene>
<accession>A0ABU2KEX9</accession>
<comment type="caution">
    <text evidence="1">The sequence shown here is derived from an EMBL/GenBank/DDBJ whole genome shotgun (WGS) entry which is preliminary data.</text>
</comment>
<organism evidence="1 2">
    <name type="scientific">Mesonia ostreae</name>
    <dbReference type="NCBI Taxonomy" id="861110"/>
    <lineage>
        <taxon>Bacteria</taxon>
        <taxon>Pseudomonadati</taxon>
        <taxon>Bacteroidota</taxon>
        <taxon>Flavobacteriia</taxon>
        <taxon>Flavobacteriales</taxon>
        <taxon>Flavobacteriaceae</taxon>
        <taxon>Mesonia</taxon>
    </lineage>
</organism>
<dbReference type="Proteomes" id="UP001182991">
    <property type="component" value="Unassembled WGS sequence"/>
</dbReference>
<keyword evidence="2" id="KW-1185">Reference proteome</keyword>
<proteinExistence type="predicted"/>
<dbReference type="RefSeq" id="WP_311400236.1">
    <property type="nucleotide sequence ID" value="NZ_JAVRBG010000001.1"/>
</dbReference>
<name>A0ABU2KEX9_9FLAO</name>
<evidence type="ECO:0000313" key="2">
    <source>
        <dbReference type="Proteomes" id="UP001182991"/>
    </source>
</evidence>
<dbReference type="EMBL" id="JAVRBG010000001">
    <property type="protein sequence ID" value="MDT0293263.1"/>
    <property type="molecule type" value="Genomic_DNA"/>
</dbReference>
<reference evidence="2" key="1">
    <citation type="submission" date="2023-07" db="EMBL/GenBank/DDBJ databases">
        <title>Isolating and identifying novel microbial strains from the Mariana Trench.</title>
        <authorList>
            <person name="Fu H."/>
        </authorList>
    </citation>
    <scope>NUCLEOTIDE SEQUENCE [LARGE SCALE GENOMIC DNA]</scope>
    <source>
        <strain evidence="2">T-y2</strain>
    </source>
</reference>
<protein>
    <submittedName>
        <fullName evidence="1">Uncharacterized protein</fullName>
    </submittedName>
</protein>
<evidence type="ECO:0000313" key="1">
    <source>
        <dbReference type="EMBL" id="MDT0293263.1"/>
    </source>
</evidence>
<sequence length="137" mass="16120">MRNKYLTSLQKLRYSHKMAPNKAPILTGHFLVDQKPQDYQNNRFLFPELFQTQDSIQHVKQKSMDRSMDAALIGNFYSRSEAGHLTKINAGINYKTHHLNSQFNLLLDENLMSSLHCRGFNLFFKLYGRNARKYFLC</sequence>